<dbReference type="Proteomes" id="UP000010998">
    <property type="component" value="Chromosome"/>
</dbReference>
<dbReference type="RefSeq" id="WP_015316641.1">
    <property type="nucleotide sequence ID" value="NC_019973.1"/>
</dbReference>
<name>L0KM98_MESAW</name>
<accession>L0KM98</accession>
<proteinExistence type="predicted"/>
<keyword evidence="1" id="KW-0812">Transmembrane</keyword>
<protein>
    <submittedName>
        <fullName evidence="2">Uncharacterized protein</fullName>
    </submittedName>
</protein>
<feature type="transmembrane region" description="Helical" evidence="1">
    <location>
        <begin position="46"/>
        <end position="66"/>
    </location>
</feature>
<dbReference type="EMBL" id="CP003358">
    <property type="protein sequence ID" value="AGB45218.1"/>
    <property type="molecule type" value="Genomic_DNA"/>
</dbReference>
<evidence type="ECO:0000313" key="3">
    <source>
        <dbReference type="Proteomes" id="UP000010998"/>
    </source>
</evidence>
<evidence type="ECO:0000313" key="2">
    <source>
        <dbReference type="EMBL" id="AGB45218.1"/>
    </source>
</evidence>
<dbReference type="GeneID" id="90993305"/>
<keyword evidence="1" id="KW-1133">Transmembrane helix</keyword>
<sequence>MTRRSLSSFVFLACLVMLGAILESCSPSPKHVSDADIDFLASDAHVVVGGVPLVLPFISLTGYVAAKPSFSLNRQQDRHAATDRLEAFRKAATNPQGAAKIDQLEIEVYAYGWNDLDPQPFKRICARLSRQWSKSVCDDPWAALKQAMPENRFYVVDDRKFDAFDNHFTVGGERVSDQLHSMQLRVNEASVVCDRNLKPSKTNFCTAAIPIKQHLAAVLTVWDSTGETRSRQAEREGKAITAFVRHAIGPSEEFPALFAVVCELKKAKSSVGPGGNPCGSPISKSR</sequence>
<dbReference type="OrthoDB" id="7446344at2"/>
<keyword evidence="3" id="KW-1185">Reference proteome</keyword>
<keyword evidence="1" id="KW-0472">Membrane</keyword>
<dbReference type="eggNOG" id="ENOG50336KQ">
    <property type="taxonomic scope" value="Bacteria"/>
</dbReference>
<evidence type="ECO:0000256" key="1">
    <source>
        <dbReference type="SAM" id="Phobius"/>
    </source>
</evidence>
<dbReference type="KEGG" id="mam:Mesau_02824"/>
<gene>
    <name evidence="2" type="ordered locus">Mesau_02824</name>
</gene>
<dbReference type="AlphaFoldDB" id="L0KM98"/>
<dbReference type="HOGENOM" id="CLU_1026277_0_0_5"/>
<reference evidence="3" key="1">
    <citation type="submission" date="2012-02" db="EMBL/GenBank/DDBJ databases">
        <title>Complete sequence of Mesorhizobium australicum WSM2073.</title>
        <authorList>
            <person name="Lucas S."/>
            <person name="Han J."/>
            <person name="Lapidus A."/>
            <person name="Cheng J.-F."/>
            <person name="Goodwin L."/>
            <person name="Pitluck S."/>
            <person name="Peters L."/>
            <person name="Gu W."/>
            <person name="Detter J.C."/>
            <person name="Han C."/>
            <person name="Tapia R."/>
            <person name="Land M."/>
            <person name="Hauser L."/>
            <person name="Kyrpides N."/>
            <person name="Ivanova N."/>
            <person name="Pagani I."/>
            <person name="Reeve W.G."/>
            <person name="Howieson J.G."/>
            <person name="Tiwari R.P."/>
            <person name="O'Hara G.W."/>
            <person name="Atkins C.A."/>
            <person name="Ronson C.W."/>
            <person name="Nandasena K.G."/>
            <person name="Woyke T."/>
        </authorList>
    </citation>
    <scope>NUCLEOTIDE SEQUENCE [LARGE SCALE GENOMIC DNA]</scope>
    <source>
        <strain evidence="3">LMG 24608 / HAMBI 3006 / WSM2073</strain>
    </source>
</reference>
<organism evidence="2 3">
    <name type="scientific">Mesorhizobium australicum (strain HAMBI 3006 / LMG 24608 / WSM2073)</name>
    <dbReference type="NCBI Taxonomy" id="754035"/>
    <lineage>
        <taxon>Bacteria</taxon>
        <taxon>Pseudomonadati</taxon>
        <taxon>Pseudomonadota</taxon>
        <taxon>Alphaproteobacteria</taxon>
        <taxon>Hyphomicrobiales</taxon>
        <taxon>Phyllobacteriaceae</taxon>
        <taxon>Mesorhizobium</taxon>
    </lineage>
</organism>